<dbReference type="InterPro" id="IPR038765">
    <property type="entry name" value="Papain-like_cys_pep_sf"/>
</dbReference>
<keyword evidence="7" id="KW-0788">Thiol protease</keyword>
<dbReference type="InterPro" id="IPR028889">
    <property type="entry name" value="USP"/>
</dbReference>
<evidence type="ECO:0000256" key="1">
    <source>
        <dbReference type="ARBA" id="ARBA00000707"/>
    </source>
</evidence>
<name>A0A6A6UP83_9PEZI</name>
<dbReference type="CDD" id="cd02674">
    <property type="entry name" value="Peptidase_C19R"/>
    <property type="match status" value="1"/>
</dbReference>
<keyword evidence="6" id="KW-0378">Hydrolase</keyword>
<reference evidence="11" key="1">
    <citation type="journal article" date="2020" name="Stud. Mycol.">
        <title>101 Dothideomycetes genomes: a test case for predicting lifestyles and emergence of pathogens.</title>
        <authorList>
            <person name="Haridas S."/>
            <person name="Albert R."/>
            <person name="Binder M."/>
            <person name="Bloem J."/>
            <person name="Labutti K."/>
            <person name="Salamov A."/>
            <person name="Andreopoulos B."/>
            <person name="Baker S."/>
            <person name="Barry K."/>
            <person name="Bills G."/>
            <person name="Bluhm B."/>
            <person name="Cannon C."/>
            <person name="Castanera R."/>
            <person name="Culley D."/>
            <person name="Daum C."/>
            <person name="Ezra D."/>
            <person name="Gonzalez J."/>
            <person name="Henrissat B."/>
            <person name="Kuo A."/>
            <person name="Liang C."/>
            <person name="Lipzen A."/>
            <person name="Lutzoni F."/>
            <person name="Magnuson J."/>
            <person name="Mondo S."/>
            <person name="Nolan M."/>
            <person name="Ohm R."/>
            <person name="Pangilinan J."/>
            <person name="Park H.-J."/>
            <person name="Ramirez L."/>
            <person name="Alfaro M."/>
            <person name="Sun H."/>
            <person name="Tritt A."/>
            <person name="Yoshinaga Y."/>
            <person name="Zwiers L.-H."/>
            <person name="Turgeon B."/>
            <person name="Goodwin S."/>
            <person name="Spatafora J."/>
            <person name="Crous P."/>
            <person name="Grigoriev I."/>
        </authorList>
    </citation>
    <scope>NUCLEOTIDE SEQUENCE</scope>
    <source>
        <strain evidence="11">CBS 115976</strain>
    </source>
</reference>
<dbReference type="PANTHER" id="PTHR21646">
    <property type="entry name" value="UBIQUITIN CARBOXYL-TERMINAL HYDROLASE"/>
    <property type="match status" value="1"/>
</dbReference>
<keyword evidence="4" id="KW-0645">Protease</keyword>
<feature type="region of interest" description="Disordered" evidence="8">
    <location>
        <begin position="1892"/>
        <end position="1954"/>
    </location>
</feature>
<feature type="region of interest" description="Disordered" evidence="8">
    <location>
        <begin position="1052"/>
        <end position="1088"/>
    </location>
</feature>
<evidence type="ECO:0000256" key="5">
    <source>
        <dbReference type="ARBA" id="ARBA00022786"/>
    </source>
</evidence>
<feature type="region of interest" description="Disordered" evidence="8">
    <location>
        <begin position="1440"/>
        <end position="1507"/>
    </location>
</feature>
<feature type="compositionally biased region" description="Acidic residues" evidence="8">
    <location>
        <begin position="2019"/>
        <end position="2029"/>
    </location>
</feature>
<evidence type="ECO:0000259" key="9">
    <source>
        <dbReference type="PROSITE" id="PS50235"/>
    </source>
</evidence>
<feature type="domain" description="DUSP" evidence="10">
    <location>
        <begin position="752"/>
        <end position="878"/>
    </location>
</feature>
<dbReference type="EC" id="3.4.19.12" evidence="3"/>
<dbReference type="InterPro" id="IPR001394">
    <property type="entry name" value="Peptidase_C19_UCH"/>
</dbReference>
<dbReference type="PANTHER" id="PTHR21646:SF24">
    <property type="entry name" value="UBIQUITIN CARBOXYL-TERMINAL HYDROLASE"/>
    <property type="match status" value="1"/>
</dbReference>
<keyword evidence="5" id="KW-0833">Ubl conjugation pathway</keyword>
<dbReference type="SUPFAM" id="SSF54001">
    <property type="entry name" value="Cysteine proteinases"/>
    <property type="match status" value="1"/>
</dbReference>
<dbReference type="PROSITE" id="PS51283">
    <property type="entry name" value="DUSP"/>
    <property type="match status" value="1"/>
</dbReference>
<dbReference type="InterPro" id="IPR050185">
    <property type="entry name" value="Ub_carboxyl-term_hydrolase"/>
</dbReference>
<feature type="compositionally biased region" description="Low complexity" evidence="8">
    <location>
        <begin position="462"/>
        <end position="476"/>
    </location>
</feature>
<proteinExistence type="inferred from homology"/>
<feature type="compositionally biased region" description="Polar residues" evidence="8">
    <location>
        <begin position="1464"/>
        <end position="1474"/>
    </location>
</feature>
<feature type="compositionally biased region" description="Polar residues" evidence="8">
    <location>
        <begin position="1589"/>
        <end position="1599"/>
    </location>
</feature>
<feature type="region of interest" description="Disordered" evidence="8">
    <location>
        <begin position="357"/>
        <end position="388"/>
    </location>
</feature>
<evidence type="ECO:0000256" key="3">
    <source>
        <dbReference type="ARBA" id="ARBA00012759"/>
    </source>
</evidence>
<feature type="compositionally biased region" description="Polar residues" evidence="8">
    <location>
        <begin position="118"/>
        <end position="131"/>
    </location>
</feature>
<dbReference type="SUPFAM" id="SSF143791">
    <property type="entry name" value="DUSP-like"/>
    <property type="match status" value="1"/>
</dbReference>
<feature type="domain" description="USP" evidence="9">
    <location>
        <begin position="1094"/>
        <end position="1872"/>
    </location>
</feature>
<feature type="compositionally biased region" description="Basic and acidic residues" evidence="8">
    <location>
        <begin position="513"/>
        <end position="530"/>
    </location>
</feature>
<evidence type="ECO:0000256" key="2">
    <source>
        <dbReference type="ARBA" id="ARBA00009085"/>
    </source>
</evidence>
<feature type="region of interest" description="Disordered" evidence="8">
    <location>
        <begin position="21"/>
        <end position="170"/>
    </location>
</feature>
<evidence type="ECO:0000259" key="10">
    <source>
        <dbReference type="PROSITE" id="PS51283"/>
    </source>
</evidence>
<feature type="compositionally biased region" description="Basic and acidic residues" evidence="8">
    <location>
        <begin position="1359"/>
        <end position="1372"/>
    </location>
</feature>
<dbReference type="InterPro" id="IPR006615">
    <property type="entry name" value="Pept_C19_DUSP"/>
</dbReference>
<feature type="compositionally biased region" description="Low complexity" evidence="8">
    <location>
        <begin position="720"/>
        <end position="733"/>
    </location>
</feature>
<evidence type="ECO:0000256" key="6">
    <source>
        <dbReference type="ARBA" id="ARBA00022801"/>
    </source>
</evidence>
<dbReference type="GO" id="GO:0006508">
    <property type="term" value="P:proteolysis"/>
    <property type="evidence" value="ECO:0007669"/>
    <property type="project" value="UniProtKB-KW"/>
</dbReference>
<dbReference type="CDD" id="cd02257">
    <property type="entry name" value="Peptidase_C19"/>
    <property type="match status" value="1"/>
</dbReference>
<feature type="compositionally biased region" description="Low complexity" evidence="8">
    <location>
        <begin position="1930"/>
        <end position="1941"/>
    </location>
</feature>
<sequence>MDPQSAIFTPRDDIWRMQSDMSRIQQTQQEHSDRLNRLERRQDDDARTKSIWGASSPFPSVLAGTPQQRPIEQPPADAFSGFDDTPANLIGSLHLDADDEPRRVGATSRANSVRFDETANQGHWSHPNRSSLDLLPRSGSSLGSHPMMERTYSTKSDGRQSSTGHSVTSRANSLGIDTLNGLGVSDLPPLNPGLFILGTCPSIIRCWLTTKFKHDTLLYAAVCTGSFESLVSLSLISKLGLSNQIRIEDAKQKVKLAVYLPEAVVRSASSRSSSPAPQLPTLTIDFTIVPDENIDCDKTIRIAIGSDILRAHNADILFSSSTMTIYDDDQSKLSIPLVRPEDEGTFKSLRTYGLPLPSQASSVGTENDEASHQSEAIEPSIKSNDAKDFLATPSPSILPTLLHAKEESRISLDSSSSRPSLGRLDTSRETSAPQDSPNTSSSRPSTSAQAIWNNWRREPEKSTNSSESSWGKSSTGYQRRETGIKVLRPLKSSSRTFSGTQPAPSPNATQSRFFEEGRRRPSGEGLDSSKKPSLVAMGKETTRTTKSANPRKLVQPNNDSVLAPYNAPDTPNTDGPASPPSSSPRAADSPIHRASASPGPPYRHLPPHIQPEVSSPFEAGSPSEAFAGVTLNSDAVSEMGIDRPENDSHGAPVDTTSPLKQQQDSGGSSPQHTHTSRSSSPTKRRASEMDEDETQVPADDSMDVDRPKAAGVLNTTAHESSSGPGSRTTPSSSRIDETSSATTDEDNNDPLPSLDDQVTMVYQQLMQETEKTEGRPGYLISRQWLGRVISRSKFNSEMGPFDKNCQEGEIGPVDNSSIIDTGSIDTNLRDEAGKPFVPLKTGLRISSDFEILSEESWKHVLKWYNIAENQSPIIRYQHSTTPDTDVEPEWMFEVYPPIFTLRKLVSDKANLGPEKLTPAPRVLTSRSQKYMEFLKVVKRQLGISVSTKIKLARVVDLEAASDNTGAINGAGILTPDASRDNSPARATVTATKFIESAQYKIFQENDQIDLLEQKDQSMDENYNGRVNLGTLGLNVDQTLIICEESAKHSLPKKTGAKAALAKDTDSVASSGRNSPARMMTRGRFQRQGRPKGTVGLVNLGNTCYMNSALQCMRACQELSTFFISNTWVHELNKDNPIGHKGQLAQSYAGLLHEIYDKTLTSMAPRSFKSTVGRFAPMFSGYGQQDSQEFMSFLVDGLHEDLNRVLKKPYRENPDSDDATVHDPEAIRELGEVFRDNHRARNSSIITDLFNGFYKNKLVCPSCEKISITFDPFSLLTLQLPMEHYWEYTFEFHPLHDKPILMRVDNSKGPTIKDLKEFVVYRVMEDRAAIVEQNLLANDDMVIYELEDTPTNYPQKKPRSMLDVDKKEEPEVPADEVRQLVTVYNRQHGRSYNNSRNVTLMPMFITLSKDEMADHREIYRKILRVVANLTSRNLMDIVANHSASSDNETSASPDQEESLEEKSSADNIKTQSLASDSYVDVSMEDAEESAKAVDTESEDSSSPESIYQYPFLEPGAPIPDILLKLFDIAVGHTGDVIPTSSGNFSSTSVDLTKQYPSLSSRIPKPVDPLTPEDSSASPAPTEASDDTTSDEPATNTTEAQMSYDDNENSSELSFKPGSNRNARGKGKKNKRKDKKYGKGNNRTQNPRKDNKTSRFVSEEPETFAEGDASLIRPNEFLFVDWNPDAYEELFIPATKYESRKRSSLFEDKELERKREQREARRKRGIQLDDCFAETSKEEILTEENAWYCSNCKERRQASKKLEIWTIPDVLVIHLKRFSLAGRSMRDKIDVLVDFPVEGLDLTGRVGVDEGKPLLYDLFAVDNHYGGMGGGHYTAYAKNFVDDEWYEYNDASVHKIQPHSTVTKAAYLLFYRRRQDDPLGPPNVQKMVHQYFNADDSDNTSDSNRSDRSGNGARPAGGTFYRNGSSGALKDPAAARPPLLGGASSDGGLGEDSGTEMENLSGMAMIPFNNSMGLTSMEDLNNPPGYDDEGVDMSETTLFSNMHGGRITNPVQQPSWSFDQLEADADGDGDVDSNAAAASDDDFDDATGGKKFEDFGDDEHDDQYGHQSSFQVNSGYGPEPEHKSQLSRYTYDPLENQHRSSPADDEDVPELSTFMDMDTVQKSVETEEHEVKHDTEMK</sequence>
<protein>
    <recommendedName>
        <fullName evidence="3">ubiquitinyl hydrolase 1</fullName>
        <ecNumber evidence="3">3.4.19.12</ecNumber>
    </recommendedName>
</protein>
<dbReference type="PROSITE" id="PS00972">
    <property type="entry name" value="USP_1"/>
    <property type="match status" value="1"/>
</dbReference>
<dbReference type="Gene3D" id="3.90.70.10">
    <property type="entry name" value="Cysteine proteinases"/>
    <property type="match status" value="2"/>
</dbReference>
<feature type="compositionally biased region" description="Polar residues" evidence="8">
    <location>
        <begin position="2063"/>
        <end position="2072"/>
    </location>
</feature>
<feature type="compositionally biased region" description="Polar residues" evidence="8">
    <location>
        <begin position="1440"/>
        <end position="1452"/>
    </location>
</feature>
<dbReference type="SMART" id="SM00695">
    <property type="entry name" value="DUSP"/>
    <property type="match status" value="1"/>
</dbReference>
<evidence type="ECO:0000313" key="11">
    <source>
        <dbReference type="EMBL" id="KAF2674089.1"/>
    </source>
</evidence>
<feature type="compositionally biased region" description="Polar residues" evidence="8">
    <location>
        <begin position="151"/>
        <end position="170"/>
    </location>
</feature>
<feature type="region of interest" description="Disordered" evidence="8">
    <location>
        <begin position="1554"/>
        <end position="1661"/>
    </location>
</feature>
<keyword evidence="12" id="KW-1185">Reference proteome</keyword>
<feature type="region of interest" description="Disordered" evidence="8">
    <location>
        <begin position="408"/>
        <end position="754"/>
    </location>
</feature>
<evidence type="ECO:0000256" key="7">
    <source>
        <dbReference type="ARBA" id="ARBA00022807"/>
    </source>
</evidence>
<feature type="region of interest" description="Disordered" evidence="8">
    <location>
        <begin position="1353"/>
        <end position="1372"/>
    </location>
</feature>
<feature type="compositionally biased region" description="Polar residues" evidence="8">
    <location>
        <begin position="1608"/>
        <end position="1617"/>
    </location>
</feature>
<feature type="region of interest" description="Disordered" evidence="8">
    <location>
        <begin position="2019"/>
        <end position="2110"/>
    </location>
</feature>
<accession>A0A6A6UP83</accession>
<dbReference type="GO" id="GO:0004843">
    <property type="term" value="F:cysteine-type deubiquitinase activity"/>
    <property type="evidence" value="ECO:0007669"/>
    <property type="project" value="UniProtKB-EC"/>
</dbReference>
<dbReference type="EMBL" id="MU004230">
    <property type="protein sequence ID" value="KAF2674089.1"/>
    <property type="molecule type" value="Genomic_DNA"/>
</dbReference>
<evidence type="ECO:0000313" key="12">
    <source>
        <dbReference type="Proteomes" id="UP000799302"/>
    </source>
</evidence>
<feature type="compositionally biased region" description="Basic and acidic residues" evidence="8">
    <location>
        <begin position="30"/>
        <end position="48"/>
    </location>
</feature>
<evidence type="ECO:0000256" key="4">
    <source>
        <dbReference type="ARBA" id="ARBA00022670"/>
    </source>
</evidence>
<feature type="compositionally biased region" description="Low complexity" evidence="8">
    <location>
        <begin position="411"/>
        <end position="424"/>
    </location>
</feature>
<dbReference type="Pfam" id="PF06337">
    <property type="entry name" value="DUSP"/>
    <property type="match status" value="1"/>
</dbReference>
<dbReference type="GO" id="GO:0016579">
    <property type="term" value="P:protein deubiquitination"/>
    <property type="evidence" value="ECO:0007669"/>
    <property type="project" value="InterPro"/>
</dbReference>
<feature type="compositionally biased region" description="Low complexity" evidence="8">
    <location>
        <begin position="436"/>
        <end position="447"/>
    </location>
</feature>
<organism evidence="11 12">
    <name type="scientific">Microthyrium microscopicum</name>
    <dbReference type="NCBI Taxonomy" id="703497"/>
    <lineage>
        <taxon>Eukaryota</taxon>
        <taxon>Fungi</taxon>
        <taxon>Dikarya</taxon>
        <taxon>Ascomycota</taxon>
        <taxon>Pezizomycotina</taxon>
        <taxon>Dothideomycetes</taxon>
        <taxon>Dothideomycetes incertae sedis</taxon>
        <taxon>Microthyriales</taxon>
        <taxon>Microthyriaceae</taxon>
        <taxon>Microthyrium</taxon>
    </lineage>
</organism>
<gene>
    <name evidence="11" type="ORF">BT63DRAFT_366633</name>
</gene>
<dbReference type="PROSITE" id="PS50235">
    <property type="entry name" value="USP_3"/>
    <property type="match status" value="1"/>
</dbReference>
<dbReference type="Proteomes" id="UP000799302">
    <property type="component" value="Unassembled WGS sequence"/>
</dbReference>
<dbReference type="PROSITE" id="PS00973">
    <property type="entry name" value="USP_2"/>
    <property type="match status" value="1"/>
</dbReference>
<feature type="compositionally biased region" description="Polar residues" evidence="8">
    <location>
        <begin position="491"/>
        <end position="512"/>
    </location>
</feature>
<feature type="compositionally biased region" description="Basic residues" evidence="8">
    <location>
        <begin position="1621"/>
        <end position="1636"/>
    </location>
</feature>
<evidence type="ECO:0000256" key="8">
    <source>
        <dbReference type="SAM" id="MobiDB-lite"/>
    </source>
</evidence>
<feature type="compositionally biased region" description="Polar residues" evidence="8">
    <location>
        <begin position="654"/>
        <end position="681"/>
    </location>
</feature>
<comment type="similarity">
    <text evidence="2">Belongs to the peptidase C19 family.</text>
</comment>
<dbReference type="InterPro" id="IPR018200">
    <property type="entry name" value="USP_CS"/>
</dbReference>
<dbReference type="InterPro" id="IPR035927">
    <property type="entry name" value="DUSP-like_sf"/>
</dbReference>
<comment type="catalytic activity">
    <reaction evidence="1">
        <text>Thiol-dependent hydrolysis of ester, thioester, amide, peptide and isopeptide bonds formed by the C-terminal Gly of ubiquitin (a 76-residue protein attached to proteins as an intracellular targeting signal).</text>
        <dbReference type="EC" id="3.4.19.12"/>
    </reaction>
</comment>
<dbReference type="Gene3D" id="3.30.2230.10">
    <property type="entry name" value="DUSP-like"/>
    <property type="match status" value="1"/>
</dbReference>
<dbReference type="OrthoDB" id="952271at2759"/>
<dbReference type="Pfam" id="PF00443">
    <property type="entry name" value="UCH"/>
    <property type="match status" value="1"/>
</dbReference>